<dbReference type="EMBL" id="JBBKTX010000001">
    <property type="protein sequence ID" value="MFK4751071.1"/>
    <property type="molecule type" value="Genomic_DNA"/>
</dbReference>
<dbReference type="CDD" id="cd00093">
    <property type="entry name" value="HTH_XRE"/>
    <property type="match status" value="1"/>
</dbReference>
<reference evidence="4 5" key="1">
    <citation type="submission" date="2024-03" db="EMBL/GenBank/DDBJ databases">
        <title>High-quality draft genome sequence of Oceanobacter sp. wDCs-4.</title>
        <authorList>
            <person name="Dong C."/>
        </authorList>
    </citation>
    <scope>NUCLEOTIDE SEQUENCE [LARGE SCALE GENOMIC DNA]</scope>
    <source>
        <strain evidence="5">wDCs-4</strain>
    </source>
</reference>
<dbReference type="SMART" id="SM00530">
    <property type="entry name" value="HTH_XRE"/>
    <property type="match status" value="1"/>
</dbReference>
<dbReference type="PANTHER" id="PTHR46797">
    <property type="entry name" value="HTH-TYPE TRANSCRIPTIONAL REGULATOR"/>
    <property type="match status" value="1"/>
</dbReference>
<dbReference type="Proteomes" id="UP001620597">
    <property type="component" value="Unassembled WGS sequence"/>
</dbReference>
<accession>A0ABW8NDT3</accession>
<dbReference type="SUPFAM" id="SSF47413">
    <property type="entry name" value="lambda repressor-like DNA-binding domains"/>
    <property type="match status" value="1"/>
</dbReference>
<dbReference type="InterPro" id="IPR010982">
    <property type="entry name" value="Lambda_DNA-bd_dom_sf"/>
</dbReference>
<dbReference type="InterPro" id="IPR001387">
    <property type="entry name" value="Cro/C1-type_HTH"/>
</dbReference>
<sequence length="125" mass="14321">MTTSYEHPSLVQEFINLGKKYDKVVSELETENARLQEELLDLRTYYRTREEESFPSDVTRRLVIDQEHPVKVFRDYRGLSQSALAQQTGLSQAVISSIENGKRRGTVDNFKALADALNVDVDDLI</sequence>
<keyword evidence="1" id="KW-0238">DNA-binding</keyword>
<dbReference type="PROSITE" id="PS50943">
    <property type="entry name" value="HTH_CROC1"/>
    <property type="match status" value="1"/>
</dbReference>
<dbReference type="PANTHER" id="PTHR46797:SF1">
    <property type="entry name" value="METHYLPHOSPHONATE SYNTHASE"/>
    <property type="match status" value="1"/>
</dbReference>
<dbReference type="InterPro" id="IPR050807">
    <property type="entry name" value="TransReg_Diox_bact_type"/>
</dbReference>
<keyword evidence="5" id="KW-1185">Reference proteome</keyword>
<comment type="caution">
    <text evidence="4">The sequence shown here is derived from an EMBL/GenBank/DDBJ whole genome shotgun (WGS) entry which is preliminary data.</text>
</comment>
<dbReference type="RefSeq" id="WP_416204588.1">
    <property type="nucleotide sequence ID" value="NZ_JBBKTX010000001.1"/>
</dbReference>
<feature type="coiled-coil region" evidence="2">
    <location>
        <begin position="18"/>
        <end position="45"/>
    </location>
</feature>
<name>A0ABW8NDT3_9GAMM</name>
<protein>
    <submittedName>
        <fullName evidence="4">Helix-turn-helix transcriptional regulator</fullName>
    </submittedName>
</protein>
<evidence type="ECO:0000256" key="1">
    <source>
        <dbReference type="ARBA" id="ARBA00023125"/>
    </source>
</evidence>
<evidence type="ECO:0000313" key="5">
    <source>
        <dbReference type="Proteomes" id="UP001620597"/>
    </source>
</evidence>
<dbReference type="Gene3D" id="1.10.260.40">
    <property type="entry name" value="lambda repressor-like DNA-binding domains"/>
    <property type="match status" value="1"/>
</dbReference>
<dbReference type="Pfam" id="PF01381">
    <property type="entry name" value="HTH_3"/>
    <property type="match status" value="1"/>
</dbReference>
<feature type="domain" description="HTH cro/C1-type" evidence="3">
    <location>
        <begin position="70"/>
        <end position="124"/>
    </location>
</feature>
<keyword evidence="2" id="KW-0175">Coiled coil</keyword>
<organism evidence="4 5">
    <name type="scientific">Oceanobacter antarcticus</name>
    <dbReference type="NCBI Taxonomy" id="3133425"/>
    <lineage>
        <taxon>Bacteria</taxon>
        <taxon>Pseudomonadati</taxon>
        <taxon>Pseudomonadota</taxon>
        <taxon>Gammaproteobacteria</taxon>
        <taxon>Oceanospirillales</taxon>
        <taxon>Oceanospirillaceae</taxon>
        <taxon>Oceanobacter</taxon>
    </lineage>
</organism>
<gene>
    <name evidence="4" type="ORF">WG929_01495</name>
</gene>
<proteinExistence type="predicted"/>
<evidence type="ECO:0000259" key="3">
    <source>
        <dbReference type="PROSITE" id="PS50943"/>
    </source>
</evidence>
<evidence type="ECO:0000313" key="4">
    <source>
        <dbReference type="EMBL" id="MFK4751071.1"/>
    </source>
</evidence>
<evidence type="ECO:0000256" key="2">
    <source>
        <dbReference type="SAM" id="Coils"/>
    </source>
</evidence>